<organism evidence="1 2">
    <name type="scientific">Gigaspora margarita</name>
    <dbReference type="NCBI Taxonomy" id="4874"/>
    <lineage>
        <taxon>Eukaryota</taxon>
        <taxon>Fungi</taxon>
        <taxon>Fungi incertae sedis</taxon>
        <taxon>Mucoromycota</taxon>
        <taxon>Glomeromycotina</taxon>
        <taxon>Glomeromycetes</taxon>
        <taxon>Diversisporales</taxon>
        <taxon>Gigasporaceae</taxon>
        <taxon>Gigaspora</taxon>
    </lineage>
</organism>
<dbReference type="EMBL" id="CAJVQB010002807">
    <property type="protein sequence ID" value="CAG8587840.1"/>
    <property type="molecule type" value="Genomic_DNA"/>
</dbReference>
<evidence type="ECO:0000313" key="1">
    <source>
        <dbReference type="EMBL" id="CAG8587840.1"/>
    </source>
</evidence>
<evidence type="ECO:0000313" key="2">
    <source>
        <dbReference type="Proteomes" id="UP000789901"/>
    </source>
</evidence>
<comment type="caution">
    <text evidence="1">The sequence shown here is derived from an EMBL/GenBank/DDBJ whole genome shotgun (WGS) entry which is preliminary data.</text>
</comment>
<gene>
    <name evidence="1" type="ORF">GMARGA_LOCUS6262</name>
</gene>
<sequence>MACKHIFAVYQKYYAALVLHDASDKMVKEPHNASDKIVKEPEEVEAVKKVWDRHPQED</sequence>
<accession>A0ABN7UG19</accession>
<reference evidence="1 2" key="1">
    <citation type="submission" date="2021-06" db="EMBL/GenBank/DDBJ databases">
        <authorList>
            <person name="Kallberg Y."/>
            <person name="Tangrot J."/>
            <person name="Rosling A."/>
        </authorList>
    </citation>
    <scope>NUCLEOTIDE SEQUENCE [LARGE SCALE GENOMIC DNA]</scope>
    <source>
        <strain evidence="1 2">120-4 pot B 10/14</strain>
    </source>
</reference>
<dbReference type="Proteomes" id="UP000789901">
    <property type="component" value="Unassembled WGS sequence"/>
</dbReference>
<name>A0ABN7UG19_GIGMA</name>
<keyword evidence="2" id="KW-1185">Reference proteome</keyword>
<protein>
    <submittedName>
        <fullName evidence="1">33104_t:CDS:1</fullName>
    </submittedName>
</protein>
<proteinExistence type="predicted"/>